<dbReference type="RefSeq" id="WP_153414562.1">
    <property type="nucleotide sequence ID" value="NZ_WEGK01000015.1"/>
</dbReference>
<evidence type="ECO:0000259" key="2">
    <source>
        <dbReference type="Pfam" id="PF07883"/>
    </source>
</evidence>
<name>A0A7K0DAL2_9NOCA</name>
<reference evidence="3 4" key="1">
    <citation type="submission" date="2019-10" db="EMBL/GenBank/DDBJ databases">
        <title>Nocardia macrotermitis sp. nov. and Nocardia aurantia sp. nov., isolated from the gut of fungus growing-termite Macrotermes natalensis.</title>
        <authorList>
            <person name="Benndorf R."/>
            <person name="Schwitalla J."/>
            <person name="Martin K."/>
            <person name="De Beer W."/>
            <person name="Kaster A.-K."/>
            <person name="Vollmers J."/>
            <person name="Poulsen M."/>
            <person name="Beemelmanns C."/>
        </authorList>
    </citation>
    <scope>NUCLEOTIDE SEQUENCE [LARGE SCALE GENOMIC DNA]</scope>
    <source>
        <strain evidence="3 4">RB20</strain>
    </source>
</reference>
<comment type="caution">
    <text evidence="3">The sequence shown here is derived from an EMBL/GenBank/DDBJ whole genome shotgun (WGS) entry which is preliminary data.</text>
</comment>
<dbReference type="Gene3D" id="2.60.120.10">
    <property type="entry name" value="Jelly Rolls"/>
    <property type="match status" value="1"/>
</dbReference>
<dbReference type="SUPFAM" id="SSF51182">
    <property type="entry name" value="RmlC-like cupins"/>
    <property type="match status" value="1"/>
</dbReference>
<evidence type="ECO:0000256" key="1">
    <source>
        <dbReference type="SAM" id="SignalP"/>
    </source>
</evidence>
<protein>
    <recommendedName>
        <fullName evidence="2">Cupin type-2 domain-containing protein</fullName>
    </recommendedName>
</protein>
<dbReference type="InterPro" id="IPR011051">
    <property type="entry name" value="RmlC_Cupin_sf"/>
</dbReference>
<keyword evidence="1" id="KW-0732">Signal</keyword>
<keyword evidence="4" id="KW-1185">Reference proteome</keyword>
<dbReference type="Proteomes" id="UP000438448">
    <property type="component" value="Unassembled WGS sequence"/>
</dbReference>
<gene>
    <name evidence="3" type="ORF">NRB20_58400</name>
</gene>
<organism evidence="3 4">
    <name type="scientific">Nocardia macrotermitis</name>
    <dbReference type="NCBI Taxonomy" id="2585198"/>
    <lineage>
        <taxon>Bacteria</taxon>
        <taxon>Bacillati</taxon>
        <taxon>Actinomycetota</taxon>
        <taxon>Actinomycetes</taxon>
        <taxon>Mycobacteriales</taxon>
        <taxon>Nocardiaceae</taxon>
        <taxon>Nocardia</taxon>
    </lineage>
</organism>
<dbReference type="PROSITE" id="PS51257">
    <property type="entry name" value="PROKAR_LIPOPROTEIN"/>
    <property type="match status" value="1"/>
</dbReference>
<dbReference type="InterPro" id="IPR014710">
    <property type="entry name" value="RmlC-like_jellyroll"/>
</dbReference>
<dbReference type="EMBL" id="WEGK01000015">
    <property type="protein sequence ID" value="MQY22718.1"/>
    <property type="molecule type" value="Genomic_DNA"/>
</dbReference>
<evidence type="ECO:0000313" key="4">
    <source>
        <dbReference type="Proteomes" id="UP000438448"/>
    </source>
</evidence>
<feature type="domain" description="Cupin type-2" evidence="2">
    <location>
        <begin position="53"/>
        <end position="120"/>
    </location>
</feature>
<evidence type="ECO:0000313" key="3">
    <source>
        <dbReference type="EMBL" id="MQY22718.1"/>
    </source>
</evidence>
<sequence>MKQSVRVAVTAAAISLTVVGCAATAAATPASGVSARLLWTADIDGVDHVLMQFTLAPGGSTGWHYQDGAAYVAVVSGTLSHYGPNCVLDGIHRAGDVSSEPPGVGNVHDGRNEGSEPVVMDVLYVQPVGVPTSVNTPAPNCVTPTAAE</sequence>
<dbReference type="OrthoDB" id="129561at2"/>
<dbReference type="Pfam" id="PF07883">
    <property type="entry name" value="Cupin_2"/>
    <property type="match status" value="1"/>
</dbReference>
<proteinExistence type="predicted"/>
<dbReference type="AlphaFoldDB" id="A0A7K0DAL2"/>
<accession>A0A7K0DAL2</accession>
<feature type="chain" id="PRO_5029665312" description="Cupin type-2 domain-containing protein" evidence="1">
    <location>
        <begin position="23"/>
        <end position="148"/>
    </location>
</feature>
<feature type="signal peptide" evidence="1">
    <location>
        <begin position="1"/>
        <end position="22"/>
    </location>
</feature>
<dbReference type="InterPro" id="IPR013096">
    <property type="entry name" value="Cupin_2"/>
</dbReference>